<keyword evidence="3" id="KW-1185">Reference proteome</keyword>
<evidence type="ECO:0000313" key="3">
    <source>
        <dbReference type="Proteomes" id="UP000600026"/>
    </source>
</evidence>
<reference evidence="2" key="1">
    <citation type="submission" date="2020-09" db="EMBL/GenBank/DDBJ databases">
        <title>Whole genome shotgun sequence of Streptomyces xanthophaeus NBRC 12829.</title>
        <authorList>
            <person name="Komaki H."/>
            <person name="Tamura T."/>
        </authorList>
    </citation>
    <scope>NUCLEOTIDE SEQUENCE</scope>
    <source>
        <strain evidence="2">NBRC 12829</strain>
    </source>
</reference>
<gene>
    <name evidence="2" type="ORF">Sxan_40030</name>
</gene>
<evidence type="ECO:0000313" key="2">
    <source>
        <dbReference type="EMBL" id="GHI86639.1"/>
    </source>
</evidence>
<dbReference type="PANTHER" id="PTHR38444">
    <property type="entry name" value="ENTEROBACTIN BIOSYNTHESIS PROTEIN YBDZ"/>
    <property type="match status" value="1"/>
</dbReference>
<dbReference type="InterPro" id="IPR005153">
    <property type="entry name" value="MbtH-like_dom"/>
</dbReference>
<organism evidence="2 3">
    <name type="scientific">Streptomyces xanthophaeus</name>
    <dbReference type="NCBI Taxonomy" id="67385"/>
    <lineage>
        <taxon>Bacteria</taxon>
        <taxon>Bacillati</taxon>
        <taxon>Actinomycetota</taxon>
        <taxon>Actinomycetes</taxon>
        <taxon>Kitasatosporales</taxon>
        <taxon>Streptomycetaceae</taxon>
        <taxon>Streptomyces</taxon>
    </lineage>
</organism>
<dbReference type="EMBL" id="BNEE01000006">
    <property type="protein sequence ID" value="GHI86639.1"/>
    <property type="molecule type" value="Genomic_DNA"/>
</dbReference>
<sequence>MTNPFDDAEGTFHVVVNDEGQHALWPVFAAVPAGWDVVWGAGTRADALAYVEQNWTDIRPKSLLAQYA</sequence>
<dbReference type="Gene3D" id="3.90.820.10">
    <property type="entry name" value="Structural Genomics, Unknown Function 30-nov-00 1gh9 Mol_id"/>
    <property type="match status" value="1"/>
</dbReference>
<dbReference type="RefSeq" id="WP_031151544.1">
    <property type="nucleotide sequence ID" value="NZ_BNEE01000006.1"/>
</dbReference>
<dbReference type="Pfam" id="PF03621">
    <property type="entry name" value="MbtH"/>
    <property type="match status" value="1"/>
</dbReference>
<accession>A0A919GZ81</accession>
<dbReference type="InterPro" id="IPR037407">
    <property type="entry name" value="MLP_fam"/>
</dbReference>
<evidence type="ECO:0000259" key="1">
    <source>
        <dbReference type="SMART" id="SM00923"/>
    </source>
</evidence>
<dbReference type="SMART" id="SM00923">
    <property type="entry name" value="MbtH"/>
    <property type="match status" value="1"/>
</dbReference>
<dbReference type="AlphaFoldDB" id="A0A919GZ81"/>
<dbReference type="InterPro" id="IPR038020">
    <property type="entry name" value="MbtH-like_sf"/>
</dbReference>
<dbReference type="GO" id="GO:0005829">
    <property type="term" value="C:cytosol"/>
    <property type="evidence" value="ECO:0007669"/>
    <property type="project" value="TreeGrafter"/>
</dbReference>
<dbReference type="SUPFAM" id="SSF160582">
    <property type="entry name" value="MbtH-like"/>
    <property type="match status" value="1"/>
</dbReference>
<dbReference type="Proteomes" id="UP000600026">
    <property type="component" value="Unassembled WGS sequence"/>
</dbReference>
<name>A0A919GZ81_9ACTN</name>
<dbReference type="GO" id="GO:0019290">
    <property type="term" value="P:siderophore biosynthetic process"/>
    <property type="evidence" value="ECO:0007669"/>
    <property type="project" value="TreeGrafter"/>
</dbReference>
<proteinExistence type="predicted"/>
<comment type="caution">
    <text evidence="2">The sequence shown here is derived from an EMBL/GenBank/DDBJ whole genome shotgun (WGS) entry which is preliminary data.</text>
</comment>
<protein>
    <submittedName>
        <fullName evidence="2">Protein mbtH</fullName>
    </submittedName>
</protein>
<dbReference type="OrthoDB" id="7584480at2"/>
<feature type="domain" description="MbtH-like" evidence="1">
    <location>
        <begin position="3"/>
        <end position="53"/>
    </location>
</feature>
<dbReference type="PANTHER" id="PTHR38444:SF1">
    <property type="entry name" value="ENTEROBACTIN BIOSYNTHESIS PROTEIN YBDZ"/>
    <property type="match status" value="1"/>
</dbReference>